<dbReference type="InterPro" id="IPR016846">
    <property type="entry name" value="cNMP-bd_ion_channel"/>
</dbReference>
<sequence length="496" mass="54254">MLQAYLGEIAAEPLAWLIILGLTGMAVWKLIGPLRSNLRLVVQIVFFTAMTSVLVFEDIPLGQSQGLRIGDERAVFIVFGQLLWWLHLSWAVIGFVRIYLVLEGRPREARLLQDIVVGVVYMCVTLAALAFVFGAPVGTLIATSGVIAIALGLALQNTLGDVFSGVALNLGHTYALGDWILLEDGTEGRVTASTWRSTQILTGANNIVVLPNSVLAKLKLTNVSRPDETHLLKMTVRLVPTHAPSIVEEAMLTVLAGCNSIMREPPPLVSFSGLDATALEIRLFFRVSNPLLRITAQNEVIDRFYRHCRSSGLHLAMPPSAIAIADGTYLKETPRPPEAMLQEVIDENPILSGLTQSEREKLAQSGIEREYRKGDVIVAQGQALPWMMIIRTGVVSMQHDEQEKRRLSSGDFFGGTGLLAGTEEAYTLQALTRVTAYEIDQKSFAQLIAERPAIAEEIAAMLSSGSGGIRDLRLAEEKHERTATAFLKSIRTIFSS</sequence>
<dbReference type="Gene3D" id="1.10.287.1260">
    <property type="match status" value="1"/>
</dbReference>
<evidence type="ECO:0000313" key="9">
    <source>
        <dbReference type="Proteomes" id="UP000028186"/>
    </source>
</evidence>
<dbReference type="eggNOG" id="COG0668">
    <property type="taxonomic scope" value="Bacteria"/>
</dbReference>
<keyword evidence="5 6" id="KW-0472">Membrane</keyword>
<dbReference type="RefSeq" id="WP_040124134.1">
    <property type="nucleotide sequence ID" value="NZ_HG938356.1"/>
</dbReference>
<dbReference type="SUPFAM" id="SSF51206">
    <property type="entry name" value="cAMP-binding domain-like"/>
    <property type="match status" value="1"/>
</dbReference>
<dbReference type="SUPFAM" id="SSF82689">
    <property type="entry name" value="Mechanosensitive channel protein MscS (YggB), C-terminal domain"/>
    <property type="match status" value="1"/>
</dbReference>
<organism evidence="8 9">
    <name type="scientific">Neorhizobium galegae bv. officinalis bv. officinalis str. HAMBI 1141</name>
    <dbReference type="NCBI Taxonomy" id="1028801"/>
    <lineage>
        <taxon>Bacteria</taxon>
        <taxon>Pseudomonadati</taxon>
        <taxon>Pseudomonadota</taxon>
        <taxon>Alphaproteobacteria</taxon>
        <taxon>Hyphomicrobiales</taxon>
        <taxon>Rhizobiaceae</taxon>
        <taxon>Rhizobium/Agrobacterium group</taxon>
        <taxon>Neorhizobium</taxon>
    </lineage>
</organism>
<dbReference type="Proteomes" id="UP000028186">
    <property type="component" value="Plasmid pHAMBI1141a"/>
</dbReference>
<evidence type="ECO:0000256" key="4">
    <source>
        <dbReference type="ARBA" id="ARBA00022989"/>
    </source>
</evidence>
<dbReference type="SMART" id="SM00100">
    <property type="entry name" value="cNMP"/>
    <property type="match status" value="1"/>
</dbReference>
<dbReference type="InterPro" id="IPR018490">
    <property type="entry name" value="cNMP-bd_dom_sf"/>
</dbReference>
<dbReference type="InterPro" id="IPR006685">
    <property type="entry name" value="MscS_channel_2nd"/>
</dbReference>
<keyword evidence="8" id="KW-0614">Plasmid</keyword>
<dbReference type="KEGG" id="ngl:RG1141_PA02390"/>
<dbReference type="CDD" id="cd00038">
    <property type="entry name" value="CAP_ED"/>
    <property type="match status" value="1"/>
</dbReference>
<dbReference type="Gene3D" id="2.60.120.10">
    <property type="entry name" value="Jelly Rolls"/>
    <property type="match status" value="1"/>
</dbReference>
<dbReference type="Pfam" id="PF00924">
    <property type="entry name" value="MS_channel_2nd"/>
    <property type="match status" value="1"/>
</dbReference>
<reference evidence="9" key="1">
    <citation type="journal article" date="2014" name="BMC Genomics">
        <title>Genome sequencing of two Neorhizobium galegae strains reveals a noeT gene responsible for the unusual acetylation of the nodulation factors.</title>
        <authorList>
            <person name="Osterman J."/>
            <person name="Marsh J."/>
            <person name="Laine P.K."/>
            <person name="Zeng Z."/>
            <person name="Alatalo E."/>
            <person name="Sullivan J.T."/>
            <person name="Young J.P."/>
            <person name="Thomas-Oates J."/>
            <person name="Paulin L."/>
            <person name="Lindstrom K."/>
        </authorList>
    </citation>
    <scope>NUCLEOTIDE SEQUENCE [LARGE SCALE GENOMIC DNA]</scope>
    <source>
        <strain evidence="9">HAMBI 1141</strain>
        <plasmid evidence="9">II</plasmid>
    </source>
</reference>
<dbReference type="InterPro" id="IPR010920">
    <property type="entry name" value="LSM_dom_sf"/>
</dbReference>
<dbReference type="HOGENOM" id="CLU_032479_1_0_5"/>
<geneLocation type="plasmid" evidence="9">
    <name>II</name>
</geneLocation>
<keyword evidence="2" id="KW-1003">Cell membrane</keyword>
<evidence type="ECO:0000256" key="2">
    <source>
        <dbReference type="ARBA" id="ARBA00022475"/>
    </source>
</evidence>
<feature type="transmembrane region" description="Helical" evidence="6">
    <location>
        <begin position="14"/>
        <end position="31"/>
    </location>
</feature>
<feature type="transmembrane region" description="Helical" evidence="6">
    <location>
        <begin position="76"/>
        <end position="99"/>
    </location>
</feature>
<proteinExistence type="predicted"/>
<evidence type="ECO:0000256" key="1">
    <source>
        <dbReference type="ARBA" id="ARBA00004651"/>
    </source>
</evidence>
<dbReference type="GO" id="GO:0008381">
    <property type="term" value="F:mechanosensitive monoatomic ion channel activity"/>
    <property type="evidence" value="ECO:0007669"/>
    <property type="project" value="UniProtKB-ARBA"/>
</dbReference>
<dbReference type="PATRIC" id="fig|1028801.3.peg.4830"/>
<accession>A0A068TG10</accession>
<dbReference type="Gene3D" id="3.30.70.100">
    <property type="match status" value="1"/>
</dbReference>
<evidence type="ECO:0000259" key="7">
    <source>
        <dbReference type="PROSITE" id="PS50042"/>
    </source>
</evidence>
<dbReference type="InterPro" id="IPR000595">
    <property type="entry name" value="cNMP-bd_dom"/>
</dbReference>
<dbReference type="InterPro" id="IPR011066">
    <property type="entry name" value="MscS_channel_C_sf"/>
</dbReference>
<dbReference type="PROSITE" id="PS50042">
    <property type="entry name" value="CNMP_BINDING_3"/>
    <property type="match status" value="1"/>
</dbReference>
<feature type="transmembrane region" description="Helical" evidence="6">
    <location>
        <begin position="38"/>
        <end position="56"/>
    </location>
</feature>
<name>A0A068TG10_NEOGA</name>
<dbReference type="PANTHER" id="PTHR30566">
    <property type="entry name" value="YNAI-RELATED MECHANOSENSITIVE ION CHANNEL"/>
    <property type="match status" value="1"/>
</dbReference>
<evidence type="ECO:0000313" key="8">
    <source>
        <dbReference type="EMBL" id="CDN57074.1"/>
    </source>
</evidence>
<dbReference type="PANTHER" id="PTHR30566:SF5">
    <property type="entry name" value="MECHANOSENSITIVE ION CHANNEL PROTEIN 1, MITOCHONDRIAL-RELATED"/>
    <property type="match status" value="1"/>
</dbReference>
<comment type="subcellular location">
    <subcellularLocation>
        <location evidence="1">Cell membrane</location>
        <topology evidence="1">Multi-pass membrane protein</topology>
    </subcellularLocation>
</comment>
<gene>
    <name evidence="8" type="ORF">RG1141_PA02390</name>
</gene>
<feature type="domain" description="Cyclic nucleotide-binding" evidence="7">
    <location>
        <begin position="350"/>
        <end position="448"/>
    </location>
</feature>
<evidence type="ECO:0000256" key="5">
    <source>
        <dbReference type="ARBA" id="ARBA00023136"/>
    </source>
</evidence>
<dbReference type="Pfam" id="PF00027">
    <property type="entry name" value="cNMP_binding"/>
    <property type="match status" value="1"/>
</dbReference>
<evidence type="ECO:0000256" key="6">
    <source>
        <dbReference type="SAM" id="Phobius"/>
    </source>
</evidence>
<dbReference type="eggNOG" id="COG0664">
    <property type="taxonomic scope" value="Bacteria"/>
</dbReference>
<protein>
    <submittedName>
        <fullName evidence="8">Cyclic nucleotide-regulated small mechanosensitive ion channel</fullName>
    </submittedName>
</protein>
<dbReference type="AlphaFoldDB" id="A0A068TG10"/>
<dbReference type="SUPFAM" id="SSF50182">
    <property type="entry name" value="Sm-like ribonucleoproteins"/>
    <property type="match status" value="1"/>
</dbReference>
<dbReference type="PIRSF" id="PIRSF026673">
    <property type="entry name" value="UCP026673_ion_chan"/>
    <property type="match status" value="1"/>
</dbReference>
<dbReference type="InterPro" id="IPR023408">
    <property type="entry name" value="MscS_beta-dom_sf"/>
</dbReference>
<feature type="transmembrane region" description="Helical" evidence="6">
    <location>
        <begin position="111"/>
        <end position="131"/>
    </location>
</feature>
<dbReference type="Gene3D" id="2.30.30.60">
    <property type="match status" value="1"/>
</dbReference>
<dbReference type="InterPro" id="IPR014710">
    <property type="entry name" value="RmlC-like_jellyroll"/>
</dbReference>
<evidence type="ECO:0000256" key="3">
    <source>
        <dbReference type="ARBA" id="ARBA00022692"/>
    </source>
</evidence>
<keyword evidence="3 6" id="KW-0812">Transmembrane</keyword>
<keyword evidence="4 6" id="KW-1133">Transmembrane helix</keyword>
<dbReference type="GO" id="GO:0005886">
    <property type="term" value="C:plasma membrane"/>
    <property type="evidence" value="ECO:0007669"/>
    <property type="project" value="UniProtKB-SubCell"/>
</dbReference>
<dbReference type="EMBL" id="HG938356">
    <property type="protein sequence ID" value="CDN57074.1"/>
    <property type="molecule type" value="Genomic_DNA"/>
</dbReference>